<dbReference type="InterPro" id="IPR013783">
    <property type="entry name" value="Ig-like_fold"/>
</dbReference>
<dbReference type="SUPFAM" id="SSF48726">
    <property type="entry name" value="Immunoglobulin"/>
    <property type="match status" value="1"/>
</dbReference>
<feature type="domain" description="Ig-like" evidence="3">
    <location>
        <begin position="29"/>
        <end position="117"/>
    </location>
</feature>
<feature type="signal peptide" evidence="2">
    <location>
        <begin position="1"/>
        <end position="18"/>
    </location>
</feature>
<name>A0A3Q3KWY2_9TELE</name>
<dbReference type="PANTHER" id="PTHR15193">
    <property type="entry name" value="CD83 ANTIGEN"/>
    <property type="match status" value="1"/>
</dbReference>
<proteinExistence type="predicted"/>
<feature type="chain" id="PRO_5018737784" evidence="2">
    <location>
        <begin position="19"/>
        <end position="193"/>
    </location>
</feature>
<dbReference type="Proteomes" id="UP000261640">
    <property type="component" value="Unplaced"/>
</dbReference>
<dbReference type="PANTHER" id="PTHR15193:SF2">
    <property type="match status" value="1"/>
</dbReference>
<dbReference type="GeneTree" id="ENSGT00990000203733"/>
<evidence type="ECO:0000256" key="1">
    <source>
        <dbReference type="SAM" id="Phobius"/>
    </source>
</evidence>
<dbReference type="PROSITE" id="PS50835">
    <property type="entry name" value="IG_LIKE"/>
    <property type="match status" value="1"/>
</dbReference>
<reference evidence="4" key="2">
    <citation type="submission" date="2025-09" db="UniProtKB">
        <authorList>
            <consortium name="Ensembl"/>
        </authorList>
    </citation>
    <scope>IDENTIFICATION</scope>
</reference>
<evidence type="ECO:0000256" key="2">
    <source>
        <dbReference type="SAM" id="SignalP"/>
    </source>
</evidence>
<dbReference type="Gene3D" id="2.60.40.10">
    <property type="entry name" value="Immunoglobulins"/>
    <property type="match status" value="1"/>
</dbReference>
<evidence type="ECO:0000313" key="4">
    <source>
        <dbReference type="Ensembl" id="ENSMAMP00000001939.1"/>
    </source>
</evidence>
<dbReference type="Ensembl" id="ENSMAMT00000001979.2">
    <property type="protein sequence ID" value="ENSMAMP00000001939.1"/>
    <property type="gene ID" value="ENSMAMG00000001369.2"/>
</dbReference>
<dbReference type="AlphaFoldDB" id="A0A3Q3KWY2"/>
<dbReference type="InterPro" id="IPR007110">
    <property type="entry name" value="Ig-like_dom"/>
</dbReference>
<keyword evidence="1" id="KW-0812">Transmembrane</keyword>
<keyword evidence="1" id="KW-0472">Membrane</keyword>
<evidence type="ECO:0000313" key="5">
    <source>
        <dbReference type="Proteomes" id="UP000261640"/>
    </source>
</evidence>
<keyword evidence="2" id="KW-0732">Signal</keyword>
<feature type="transmembrane region" description="Helical" evidence="1">
    <location>
        <begin position="156"/>
        <end position="179"/>
    </location>
</feature>
<protein>
    <submittedName>
        <fullName evidence="4">Si:dkey-109a10.2</fullName>
    </submittedName>
</protein>
<keyword evidence="5" id="KW-1185">Reference proteome</keyword>
<dbReference type="SMART" id="SM00409">
    <property type="entry name" value="IG"/>
    <property type="match status" value="1"/>
</dbReference>
<dbReference type="InterPro" id="IPR013106">
    <property type="entry name" value="Ig_V-set"/>
</dbReference>
<keyword evidence="1" id="KW-1133">Transmembrane helix</keyword>
<sequence length="193" mass="21807">MSQTVLFIKLLLVHYATQAEIHADCAGDVSLQCPGVDFDSINFISVTWYKISNKTKHGIIRRSKADSSIQSYNYTRETMFGEKYSLLLRSVTPEDSGSYECSISANIGGQNQNLKVDLTVHVCATQDHLTTMTSVFNMTESTLPCHKQVDDLPVKWSILGFVAVGLTKIILCLISIWVIRISSSRRRRYKWSY</sequence>
<reference evidence="4" key="1">
    <citation type="submission" date="2025-08" db="UniProtKB">
        <authorList>
            <consortium name="Ensembl"/>
        </authorList>
    </citation>
    <scope>IDENTIFICATION</scope>
</reference>
<dbReference type="InParanoid" id="A0A3Q3KWY2"/>
<dbReference type="InterPro" id="IPR036179">
    <property type="entry name" value="Ig-like_dom_sf"/>
</dbReference>
<dbReference type="Pfam" id="PF07686">
    <property type="entry name" value="V-set"/>
    <property type="match status" value="1"/>
</dbReference>
<organism evidence="4 5">
    <name type="scientific">Mastacembelus armatus</name>
    <name type="common">zig-zag eel</name>
    <dbReference type="NCBI Taxonomy" id="205130"/>
    <lineage>
        <taxon>Eukaryota</taxon>
        <taxon>Metazoa</taxon>
        <taxon>Chordata</taxon>
        <taxon>Craniata</taxon>
        <taxon>Vertebrata</taxon>
        <taxon>Euteleostomi</taxon>
        <taxon>Actinopterygii</taxon>
        <taxon>Neopterygii</taxon>
        <taxon>Teleostei</taxon>
        <taxon>Neoteleostei</taxon>
        <taxon>Acanthomorphata</taxon>
        <taxon>Anabantaria</taxon>
        <taxon>Synbranchiformes</taxon>
        <taxon>Mastacembelidae</taxon>
        <taxon>Mastacembelus</taxon>
    </lineage>
</organism>
<accession>A0A3Q3KWY2</accession>
<evidence type="ECO:0000259" key="3">
    <source>
        <dbReference type="PROSITE" id="PS50835"/>
    </source>
</evidence>
<dbReference type="InterPro" id="IPR003599">
    <property type="entry name" value="Ig_sub"/>
</dbReference>